<dbReference type="EMBL" id="CAJPDS010000128">
    <property type="protein sequence ID" value="CAF9939303.1"/>
    <property type="molecule type" value="Genomic_DNA"/>
</dbReference>
<feature type="coiled-coil region" evidence="1">
    <location>
        <begin position="340"/>
        <end position="367"/>
    </location>
</feature>
<evidence type="ECO:0000313" key="3">
    <source>
        <dbReference type="Proteomes" id="UP000664521"/>
    </source>
</evidence>
<dbReference type="OrthoDB" id="5406275at2759"/>
<dbReference type="Proteomes" id="UP000664521">
    <property type="component" value="Unassembled WGS sequence"/>
</dbReference>
<organism evidence="2 3">
    <name type="scientific">Heterodermia speciosa</name>
    <dbReference type="NCBI Taxonomy" id="116794"/>
    <lineage>
        <taxon>Eukaryota</taxon>
        <taxon>Fungi</taxon>
        <taxon>Dikarya</taxon>
        <taxon>Ascomycota</taxon>
        <taxon>Pezizomycotina</taxon>
        <taxon>Lecanoromycetes</taxon>
        <taxon>OSLEUM clade</taxon>
        <taxon>Lecanoromycetidae</taxon>
        <taxon>Caliciales</taxon>
        <taxon>Physciaceae</taxon>
        <taxon>Heterodermia</taxon>
    </lineage>
</organism>
<comment type="caution">
    <text evidence="2">The sequence shown here is derived from an EMBL/GenBank/DDBJ whole genome shotgun (WGS) entry which is preliminary data.</text>
</comment>
<protein>
    <submittedName>
        <fullName evidence="2">Uncharacterized protein</fullName>
    </submittedName>
</protein>
<evidence type="ECO:0000313" key="2">
    <source>
        <dbReference type="EMBL" id="CAF9939303.1"/>
    </source>
</evidence>
<proteinExistence type="predicted"/>
<dbReference type="AlphaFoldDB" id="A0A8H3PF66"/>
<gene>
    <name evidence="2" type="ORF">HETSPECPRED_001544</name>
</gene>
<keyword evidence="1" id="KW-0175">Coiled coil</keyword>
<keyword evidence="3" id="KW-1185">Reference proteome</keyword>
<sequence length="473" mass="49625">MGLTEGLANAGVVAASVATQEAMTAANPAGALAGAAGKFGQSQPTVVVVGNQQGQTNASAAQSSTSAAPIPVPAVPATNTPGVVDEAAAQSAQSKKESALNKLRVAFSKSKAFKTAGANVKAKKEAASIGKAPVNGDVNVDASFPAAMPDTTVPDGDGKADHFSTTNTRISARAVDWESILPPGTKDEKGRDKSSKAQTIYFNLERKNKEFKPDAKGLASQLTSRIIAEAFEVVTEMLEEAKKAKGIAEWQKPAVDSEQIKSWDERIAVCADVSSTVKQSAVSQPGMASGIVASLFPKKTEAETVTSSNFKANVAEQTVKAATTKLTSAQEVYKSTMATYQAMNEQKDKMAAELTKARAEVAELQMQSVTADNLRKVLVQCIGFLSQLKFKISKLVEFFSSVSIYVDGIVDSQVKTFGDTVQNMIAEHPDDALMHFNGAEIAANSAKEEALSQPSTIGMATGAEEPEVDYSGM</sequence>
<accession>A0A8H3PF66</accession>
<name>A0A8H3PF66_9LECA</name>
<evidence type="ECO:0000256" key="1">
    <source>
        <dbReference type="SAM" id="Coils"/>
    </source>
</evidence>
<reference evidence="2" key="1">
    <citation type="submission" date="2021-03" db="EMBL/GenBank/DDBJ databases">
        <authorList>
            <person name="Tagirdzhanova G."/>
        </authorList>
    </citation>
    <scope>NUCLEOTIDE SEQUENCE</scope>
</reference>